<evidence type="ECO:0000313" key="4">
    <source>
        <dbReference type="EMBL" id="SDZ15911.1"/>
    </source>
</evidence>
<accession>A0A1H3QS71</accession>
<gene>
    <name evidence="4" type="ORF">SAMN05444365_10679</name>
</gene>
<dbReference type="InterPro" id="IPR016032">
    <property type="entry name" value="Sig_transdc_resp-reg_C-effctor"/>
</dbReference>
<dbReference type="GO" id="GO:0004016">
    <property type="term" value="F:adenylate cyclase activity"/>
    <property type="evidence" value="ECO:0007669"/>
    <property type="project" value="TreeGrafter"/>
</dbReference>
<dbReference type="PROSITE" id="PS50043">
    <property type="entry name" value="HTH_LUXR_2"/>
    <property type="match status" value="1"/>
</dbReference>
<evidence type="ECO:0000256" key="1">
    <source>
        <dbReference type="ARBA" id="ARBA00022741"/>
    </source>
</evidence>
<dbReference type="CDD" id="cd06170">
    <property type="entry name" value="LuxR_C_like"/>
    <property type="match status" value="1"/>
</dbReference>
<protein>
    <submittedName>
        <fullName evidence="4">AAA ATPase domain-containing protein</fullName>
    </submittedName>
</protein>
<dbReference type="InterPro" id="IPR027417">
    <property type="entry name" value="P-loop_NTPase"/>
</dbReference>
<dbReference type="InterPro" id="IPR000792">
    <property type="entry name" value="Tscrpt_reg_LuxR_C"/>
</dbReference>
<dbReference type="GO" id="GO:0005737">
    <property type="term" value="C:cytoplasm"/>
    <property type="evidence" value="ECO:0007669"/>
    <property type="project" value="TreeGrafter"/>
</dbReference>
<dbReference type="SUPFAM" id="SSF52540">
    <property type="entry name" value="P-loop containing nucleoside triphosphate hydrolases"/>
    <property type="match status" value="1"/>
</dbReference>
<name>A0A1H3QS71_9ACTN</name>
<dbReference type="RefSeq" id="WP_245736715.1">
    <property type="nucleotide sequence ID" value="NZ_FNPH01000006.1"/>
</dbReference>
<dbReference type="EMBL" id="FNPH01000006">
    <property type="protein sequence ID" value="SDZ15911.1"/>
    <property type="molecule type" value="Genomic_DNA"/>
</dbReference>
<dbReference type="GO" id="GO:0006355">
    <property type="term" value="P:regulation of DNA-templated transcription"/>
    <property type="evidence" value="ECO:0007669"/>
    <property type="project" value="InterPro"/>
</dbReference>
<proteinExistence type="predicted"/>
<dbReference type="InterPro" id="IPR041664">
    <property type="entry name" value="AAA_16"/>
</dbReference>
<dbReference type="SUPFAM" id="SSF46894">
    <property type="entry name" value="C-terminal effector domain of the bipartite response regulators"/>
    <property type="match status" value="1"/>
</dbReference>
<dbReference type="GO" id="GO:0003677">
    <property type="term" value="F:DNA binding"/>
    <property type="evidence" value="ECO:0007669"/>
    <property type="project" value="InterPro"/>
</dbReference>
<dbReference type="GO" id="GO:0005524">
    <property type="term" value="F:ATP binding"/>
    <property type="evidence" value="ECO:0007669"/>
    <property type="project" value="UniProtKB-KW"/>
</dbReference>
<evidence type="ECO:0000259" key="3">
    <source>
        <dbReference type="PROSITE" id="PS50043"/>
    </source>
</evidence>
<evidence type="ECO:0000256" key="2">
    <source>
        <dbReference type="ARBA" id="ARBA00022840"/>
    </source>
</evidence>
<evidence type="ECO:0000313" key="5">
    <source>
        <dbReference type="Proteomes" id="UP000242415"/>
    </source>
</evidence>
<dbReference type="Pfam" id="PF13191">
    <property type="entry name" value="AAA_16"/>
    <property type="match status" value="1"/>
</dbReference>
<organism evidence="4 5">
    <name type="scientific">Micromonospora pattaloongensis</name>
    <dbReference type="NCBI Taxonomy" id="405436"/>
    <lineage>
        <taxon>Bacteria</taxon>
        <taxon>Bacillati</taxon>
        <taxon>Actinomycetota</taxon>
        <taxon>Actinomycetes</taxon>
        <taxon>Micromonosporales</taxon>
        <taxon>Micromonosporaceae</taxon>
        <taxon>Micromonospora</taxon>
    </lineage>
</organism>
<dbReference type="InterPro" id="IPR036388">
    <property type="entry name" value="WH-like_DNA-bd_sf"/>
</dbReference>
<sequence length="905" mass="94752">MQQVLLRGRVRERAAIVALVAGAAAGNGGGLLLAGERGSGRSALLRFAAGEAAGLTVLATAGAAAEAGLPFAGLQRLLQPVLGAAPALPEHQARMLLRAVRDGDCPAGRLPLCLAVPALLREVARERALLLLVDDAHLLDPASWAVLEFAARRLDGQPIALLAAVDDAPDTEGVPGVPLLRLEPLDQHDSARLLTDRRPELSADVAPALAATAAGNPQALVELAAALSPEQCRGDVPPPATLPPDGALRRAYRARLARLDPDARWLLLLAAADPDLDVRELAAAADASGTDVAALEPAEAANLIRVGDRHLTFPQPLLRSVTYHEASLARRRAAHLLLARIVGTGTLRDLLHRAAATSGPDPALADALRRAAEGAAHAAAATALERAAELTAEPADAAGHLVAAARHAWLGGQPSRARTLLRRAAHRPAPPAVRARAQLLTGEIELRGGAVTRSRHTLLAAATALAGPERHLSVGAFILAGEAACLTGDHLGYAELARQALALRRDHPPLPVALMFDHFTGVAALFRGDFPAALAPLRRVLDAAPGLGDAVALVRAGSAGILVGAAARAHQLALDAVAIARAGGDTIVVPQALEIAAVACLATGRHDEGRDAALEGVRLARMTGQSTLADNHLGLLAVLAAIVGDRPTCIARVRQLRIQPAGANLGQARAFAEWALALLDLVEGRPGPALARLTRILDTGGGHGNRVIQIPALVHLAEAAAQVQATGVPTEAFAAFDGWAASTGNPTWLALSARCRALRSHRDSDEHFREALRLHEAGDSEFARAHTALLFGQDLRRRRRPRAAREHLRGALETFQRLDAARWAARAAAELRAAGEQVAPPTRPATTAALTPQQEQIARLVADGATNREVATRLYLSPRTIDHHLRNIFSRLGVRSRTELARLMG</sequence>
<keyword evidence="5" id="KW-1185">Reference proteome</keyword>
<dbReference type="PROSITE" id="PS00622">
    <property type="entry name" value="HTH_LUXR_1"/>
    <property type="match status" value="1"/>
</dbReference>
<dbReference type="Pfam" id="PF00196">
    <property type="entry name" value="GerE"/>
    <property type="match status" value="1"/>
</dbReference>
<dbReference type="Proteomes" id="UP000242415">
    <property type="component" value="Unassembled WGS sequence"/>
</dbReference>
<dbReference type="SMART" id="SM00421">
    <property type="entry name" value="HTH_LUXR"/>
    <property type="match status" value="1"/>
</dbReference>
<reference evidence="5" key="1">
    <citation type="submission" date="2016-10" db="EMBL/GenBank/DDBJ databases">
        <authorList>
            <person name="Varghese N."/>
            <person name="Submissions S."/>
        </authorList>
    </citation>
    <scope>NUCLEOTIDE SEQUENCE [LARGE SCALE GENOMIC DNA]</scope>
    <source>
        <strain evidence="5">DSM 45245</strain>
    </source>
</reference>
<dbReference type="PANTHER" id="PTHR16305:SF35">
    <property type="entry name" value="TRANSCRIPTIONAL ACTIVATOR DOMAIN"/>
    <property type="match status" value="1"/>
</dbReference>
<dbReference type="Gene3D" id="1.10.10.10">
    <property type="entry name" value="Winged helix-like DNA-binding domain superfamily/Winged helix DNA-binding domain"/>
    <property type="match status" value="1"/>
</dbReference>
<dbReference type="STRING" id="405436.SAMN05444365_10679"/>
<dbReference type="AlphaFoldDB" id="A0A1H3QS71"/>
<feature type="domain" description="HTH luxR-type" evidence="3">
    <location>
        <begin position="843"/>
        <end position="905"/>
    </location>
</feature>
<keyword evidence="1" id="KW-0547">Nucleotide-binding</keyword>
<dbReference type="PANTHER" id="PTHR16305">
    <property type="entry name" value="TESTICULAR SOLUBLE ADENYLYL CYCLASE"/>
    <property type="match status" value="1"/>
</dbReference>
<keyword evidence="2" id="KW-0067">ATP-binding</keyword>
<dbReference type="PRINTS" id="PR00038">
    <property type="entry name" value="HTHLUXR"/>
</dbReference>